<evidence type="ECO:0000256" key="3">
    <source>
        <dbReference type="ARBA" id="ARBA00022448"/>
    </source>
</evidence>
<evidence type="ECO:0000256" key="15">
    <source>
        <dbReference type="SAM" id="MobiDB-lite"/>
    </source>
</evidence>
<dbReference type="GO" id="GO:0020037">
    <property type="term" value="F:heme binding"/>
    <property type="evidence" value="ECO:0007669"/>
    <property type="project" value="InterPro"/>
</dbReference>
<keyword evidence="12" id="KW-0496">Mitochondrion</keyword>
<evidence type="ECO:0000259" key="16">
    <source>
        <dbReference type="PROSITE" id="PS51007"/>
    </source>
</evidence>
<evidence type="ECO:0000256" key="2">
    <source>
        <dbReference type="ARBA" id="ARBA00006488"/>
    </source>
</evidence>
<dbReference type="GO" id="GO:0009055">
    <property type="term" value="F:electron transfer activity"/>
    <property type="evidence" value="ECO:0007669"/>
    <property type="project" value="InterPro"/>
</dbReference>
<keyword evidence="8" id="KW-0999">Mitochondrion inner membrane</keyword>
<organism evidence="17 18">
    <name type="scientific">Klebsormidium nitens</name>
    <name type="common">Green alga</name>
    <name type="synonym">Ulothrix nitens</name>
    <dbReference type="NCBI Taxonomy" id="105231"/>
    <lineage>
        <taxon>Eukaryota</taxon>
        <taxon>Viridiplantae</taxon>
        <taxon>Streptophyta</taxon>
        <taxon>Klebsormidiophyceae</taxon>
        <taxon>Klebsormidiales</taxon>
        <taxon>Klebsormidiaceae</taxon>
        <taxon>Klebsormidium</taxon>
    </lineage>
</organism>
<evidence type="ECO:0000256" key="9">
    <source>
        <dbReference type="ARBA" id="ARBA00022982"/>
    </source>
</evidence>
<feature type="binding site" description="covalent" evidence="14">
    <location>
        <position position="113"/>
    </location>
    <ligand>
        <name>heme c</name>
        <dbReference type="ChEBI" id="CHEBI:61717"/>
    </ligand>
</feature>
<dbReference type="SUPFAM" id="SSF81496">
    <property type="entry name" value="Cytochrome c1 subunit of cytochrome bc1 complex (Ubiquinol-cytochrome c reductase), transmembrane anchor"/>
    <property type="match status" value="1"/>
</dbReference>
<comment type="subcellular location">
    <subcellularLocation>
        <location evidence="1">Mitochondrion inner membrane</location>
    </subcellularLocation>
</comment>
<keyword evidence="13" id="KW-0472">Membrane</keyword>
<dbReference type="InterPro" id="IPR021157">
    <property type="entry name" value="Cyt_c1_TM_anchor_C"/>
</dbReference>
<gene>
    <name evidence="17" type="ORF">KFL_008880030</name>
</gene>
<keyword evidence="9" id="KW-0249">Electron transport</keyword>
<evidence type="ECO:0000256" key="5">
    <source>
        <dbReference type="ARBA" id="ARBA00022660"/>
    </source>
</evidence>
<evidence type="ECO:0000256" key="10">
    <source>
        <dbReference type="ARBA" id="ARBA00022989"/>
    </source>
</evidence>
<sequence length="317" mass="34902">MLGRVALAARSLVRSSNTAPVQDGVFQRAAQFLPASVVTAQQQQDTRVQMAVRGVALFAGGAVALYGLSDTVQADEAEHGLHAPAYPWPHNGIFSSYDHASIRRGHQVYQQVCAACHSMSQVAYRDLIGVAYTEDEVKALAEEVEVEDGPNDEGEMFSRPGKPSDYLPKPYANEQAARFANGGAYPPDLSLITKARHDGQNYVFALLTGYREPPAGVHVREGLHYNPYFPGGAIAMPKMLNDGGVEYDDGTPATESQMAKDVTTFLAWAAEPEHDERKLMGIKWMFVIALVYLQAVYYKRWKWAPIKSRRLIVDAVN</sequence>
<evidence type="ECO:0000256" key="11">
    <source>
        <dbReference type="ARBA" id="ARBA00023004"/>
    </source>
</evidence>
<dbReference type="GO" id="GO:0046872">
    <property type="term" value="F:metal ion binding"/>
    <property type="evidence" value="ECO:0007669"/>
    <property type="project" value="UniProtKB-KW"/>
</dbReference>
<feature type="binding site" description="covalent" evidence="14">
    <location>
        <position position="117"/>
    </location>
    <ligand>
        <name>heme c</name>
        <dbReference type="ChEBI" id="CHEBI:61717"/>
    </ligand>
</feature>
<dbReference type="STRING" id="105231.A0A1Y1ITH2"/>
<evidence type="ECO:0000256" key="4">
    <source>
        <dbReference type="ARBA" id="ARBA00022617"/>
    </source>
</evidence>
<accession>A0A1Y1ITH2</accession>
<feature type="region of interest" description="Disordered" evidence="15">
    <location>
        <begin position="146"/>
        <end position="165"/>
    </location>
</feature>
<evidence type="ECO:0000256" key="13">
    <source>
        <dbReference type="ARBA" id="ARBA00023136"/>
    </source>
</evidence>
<dbReference type="GO" id="GO:0045275">
    <property type="term" value="C:respiratory chain complex III"/>
    <property type="evidence" value="ECO:0000318"/>
    <property type="project" value="GO_Central"/>
</dbReference>
<keyword evidence="4 14" id="KW-0349">Heme</keyword>
<dbReference type="InterPro" id="IPR036909">
    <property type="entry name" value="Cyt_c-like_dom_sf"/>
</dbReference>
<evidence type="ECO:0000256" key="1">
    <source>
        <dbReference type="ARBA" id="ARBA00004273"/>
    </source>
</evidence>
<dbReference type="Pfam" id="PF02167">
    <property type="entry name" value="Cytochrom_C1"/>
    <property type="match status" value="1"/>
</dbReference>
<comment type="similarity">
    <text evidence="2">Belongs to the cytochrome c family.</text>
</comment>
<dbReference type="GO" id="GO:0006122">
    <property type="term" value="P:mitochondrial electron transport, ubiquinol to cytochrome c"/>
    <property type="evidence" value="ECO:0000318"/>
    <property type="project" value="GO_Central"/>
</dbReference>
<evidence type="ECO:0000256" key="7">
    <source>
        <dbReference type="ARBA" id="ARBA00022723"/>
    </source>
</evidence>
<feature type="binding site" description="covalent" evidence="14">
    <location>
        <position position="236"/>
    </location>
    <ligand>
        <name>heme c</name>
        <dbReference type="ChEBI" id="CHEBI:61717"/>
    </ligand>
</feature>
<dbReference type="OMA" id="WVKKFKW"/>
<reference evidence="17 18" key="1">
    <citation type="journal article" date="2014" name="Nat. Commun.">
        <title>Klebsormidium flaccidum genome reveals primary factors for plant terrestrial adaptation.</title>
        <authorList>
            <person name="Hori K."/>
            <person name="Maruyama F."/>
            <person name="Fujisawa T."/>
            <person name="Togashi T."/>
            <person name="Yamamoto N."/>
            <person name="Seo M."/>
            <person name="Sato S."/>
            <person name="Yamada T."/>
            <person name="Mori H."/>
            <person name="Tajima N."/>
            <person name="Moriyama T."/>
            <person name="Ikeuchi M."/>
            <person name="Watanabe M."/>
            <person name="Wada H."/>
            <person name="Kobayashi K."/>
            <person name="Saito M."/>
            <person name="Masuda T."/>
            <person name="Sasaki-Sekimoto Y."/>
            <person name="Mashiguchi K."/>
            <person name="Awai K."/>
            <person name="Shimojima M."/>
            <person name="Masuda S."/>
            <person name="Iwai M."/>
            <person name="Nobusawa T."/>
            <person name="Narise T."/>
            <person name="Kondo S."/>
            <person name="Saito H."/>
            <person name="Sato R."/>
            <person name="Murakawa M."/>
            <person name="Ihara Y."/>
            <person name="Oshima-Yamada Y."/>
            <person name="Ohtaka K."/>
            <person name="Satoh M."/>
            <person name="Sonobe K."/>
            <person name="Ishii M."/>
            <person name="Ohtani R."/>
            <person name="Kanamori-Sato M."/>
            <person name="Honoki R."/>
            <person name="Miyazaki D."/>
            <person name="Mochizuki H."/>
            <person name="Umetsu J."/>
            <person name="Higashi K."/>
            <person name="Shibata D."/>
            <person name="Kamiya Y."/>
            <person name="Sato N."/>
            <person name="Nakamura Y."/>
            <person name="Tabata S."/>
            <person name="Ida S."/>
            <person name="Kurokawa K."/>
            <person name="Ohta H."/>
        </authorList>
    </citation>
    <scope>NUCLEOTIDE SEQUENCE [LARGE SCALE GENOMIC DNA]</scope>
    <source>
        <strain evidence="17 18">NIES-2285</strain>
    </source>
</reference>
<dbReference type="GO" id="GO:0005743">
    <property type="term" value="C:mitochondrial inner membrane"/>
    <property type="evidence" value="ECO:0007669"/>
    <property type="project" value="UniProtKB-SubCell"/>
</dbReference>
<keyword evidence="6" id="KW-0812">Transmembrane</keyword>
<dbReference type="FunFam" id="1.10.760.10:FF:000002">
    <property type="entry name" value="Cytochrome c1, heme protein"/>
    <property type="match status" value="1"/>
</dbReference>
<dbReference type="SUPFAM" id="SSF46626">
    <property type="entry name" value="Cytochrome c"/>
    <property type="match status" value="1"/>
</dbReference>
<evidence type="ECO:0000256" key="12">
    <source>
        <dbReference type="ARBA" id="ARBA00023128"/>
    </source>
</evidence>
<feature type="binding site" description="covalent" evidence="14">
    <location>
        <position position="116"/>
    </location>
    <ligand>
        <name>heme c</name>
        <dbReference type="ChEBI" id="CHEBI:61717"/>
    </ligand>
</feature>
<name>A0A1Y1ITH2_KLENI</name>
<dbReference type="Proteomes" id="UP000054558">
    <property type="component" value="Unassembled WGS sequence"/>
</dbReference>
<dbReference type="PRINTS" id="PR00603">
    <property type="entry name" value="CYTOCHROMEC1"/>
</dbReference>
<dbReference type="PROSITE" id="PS51007">
    <property type="entry name" value="CYTC"/>
    <property type="match status" value="1"/>
</dbReference>
<keyword evidence="7 14" id="KW-0479">Metal-binding</keyword>
<evidence type="ECO:0000313" key="18">
    <source>
        <dbReference type="Proteomes" id="UP000054558"/>
    </source>
</evidence>
<evidence type="ECO:0000256" key="6">
    <source>
        <dbReference type="ARBA" id="ARBA00022692"/>
    </source>
</evidence>
<comment type="cofactor">
    <cofactor evidence="14">
        <name>heme c</name>
        <dbReference type="ChEBI" id="CHEBI:61717"/>
    </cofactor>
    <text evidence="14">Binds 1 heme c group covalently per subunit.</text>
</comment>
<keyword evidence="5" id="KW-0679">Respiratory chain</keyword>
<keyword evidence="10" id="KW-1133">Transmembrane helix</keyword>
<dbReference type="OrthoDB" id="5925at2759"/>
<dbReference type="PANTHER" id="PTHR10266:SF3">
    <property type="entry name" value="CYTOCHROME C1, HEME PROTEIN, MITOCHONDRIAL"/>
    <property type="match status" value="1"/>
</dbReference>
<keyword evidence="18" id="KW-1185">Reference proteome</keyword>
<evidence type="ECO:0000256" key="8">
    <source>
        <dbReference type="ARBA" id="ARBA00022792"/>
    </source>
</evidence>
<keyword evidence="11 14" id="KW-0408">Iron</keyword>
<keyword evidence="3" id="KW-0813">Transport</keyword>
<dbReference type="PANTHER" id="PTHR10266">
    <property type="entry name" value="CYTOCHROME C1"/>
    <property type="match status" value="1"/>
</dbReference>
<dbReference type="Gene3D" id="1.20.5.100">
    <property type="entry name" value="Cytochrome c1, transmembrane anchor, C-terminal"/>
    <property type="match status" value="1"/>
</dbReference>
<proteinExistence type="inferred from homology"/>
<evidence type="ECO:0000313" key="17">
    <source>
        <dbReference type="EMBL" id="GAQ91947.1"/>
    </source>
</evidence>
<dbReference type="AlphaFoldDB" id="A0A1Y1ITH2"/>
<dbReference type="Gene3D" id="1.10.760.10">
    <property type="entry name" value="Cytochrome c-like domain"/>
    <property type="match status" value="1"/>
</dbReference>
<dbReference type="InterPro" id="IPR009056">
    <property type="entry name" value="Cyt_c-like_dom"/>
</dbReference>
<evidence type="ECO:0000256" key="14">
    <source>
        <dbReference type="PIRSR" id="PIRSR602326-1"/>
    </source>
</evidence>
<dbReference type="InterPro" id="IPR002326">
    <property type="entry name" value="Cyt_c1"/>
</dbReference>
<dbReference type="EMBL" id="DF237837">
    <property type="protein sequence ID" value="GAQ91947.1"/>
    <property type="molecule type" value="Genomic_DNA"/>
</dbReference>
<dbReference type="FunFam" id="1.20.5.100:FF:000003">
    <property type="entry name" value="Cytochrome c1, heme protein, mitochondrial"/>
    <property type="match status" value="1"/>
</dbReference>
<protein>
    <submittedName>
        <fullName evidence="17">Cytochrome c1</fullName>
    </submittedName>
</protein>
<feature type="compositionally biased region" description="Acidic residues" evidence="15">
    <location>
        <begin position="146"/>
        <end position="155"/>
    </location>
</feature>
<feature type="domain" description="Cytochrome c" evidence="16">
    <location>
        <begin position="100"/>
        <end position="207"/>
    </location>
</feature>